<dbReference type="PANTHER" id="PTHR43711:SF1">
    <property type="entry name" value="HISTIDINE KINASE 1"/>
    <property type="match status" value="1"/>
</dbReference>
<dbReference type="EMBL" id="MHDA01000041">
    <property type="protein sequence ID" value="OGY30960.1"/>
    <property type="molecule type" value="Genomic_DNA"/>
</dbReference>
<dbReference type="Pfam" id="PF13426">
    <property type="entry name" value="PAS_9"/>
    <property type="match status" value="1"/>
</dbReference>
<organism evidence="10 11">
    <name type="scientific">Candidatus Woykebacteria bacterium RIFCSPLOWO2_01_FULL_41_12</name>
    <dbReference type="NCBI Taxonomy" id="1802604"/>
    <lineage>
        <taxon>Bacteria</taxon>
        <taxon>Candidatus Woykeibacteriota</taxon>
    </lineage>
</organism>
<keyword evidence="6" id="KW-0902">Two-component regulatory system</keyword>
<keyword evidence="3" id="KW-0597">Phosphoprotein</keyword>
<comment type="catalytic activity">
    <reaction evidence="1">
        <text>ATP + protein L-histidine = ADP + protein N-phospho-L-histidine.</text>
        <dbReference type="EC" id="2.7.13.3"/>
    </reaction>
</comment>
<keyword evidence="4" id="KW-0808">Transferase</keyword>
<evidence type="ECO:0000256" key="6">
    <source>
        <dbReference type="ARBA" id="ARBA00023012"/>
    </source>
</evidence>
<dbReference type="InterPro" id="IPR004358">
    <property type="entry name" value="Sig_transdc_His_kin-like_C"/>
</dbReference>
<dbReference type="Pfam" id="PF00512">
    <property type="entry name" value="HisKA"/>
    <property type="match status" value="1"/>
</dbReference>
<reference evidence="10 11" key="1">
    <citation type="journal article" date="2016" name="Nat. Commun.">
        <title>Thousands of microbial genomes shed light on interconnected biogeochemical processes in an aquifer system.</title>
        <authorList>
            <person name="Anantharaman K."/>
            <person name="Brown C.T."/>
            <person name="Hug L.A."/>
            <person name="Sharon I."/>
            <person name="Castelle C.J."/>
            <person name="Probst A.J."/>
            <person name="Thomas B.C."/>
            <person name="Singh A."/>
            <person name="Wilkins M.J."/>
            <person name="Karaoz U."/>
            <person name="Brodie E.L."/>
            <person name="Williams K.H."/>
            <person name="Hubbard S.S."/>
            <person name="Banfield J.F."/>
        </authorList>
    </citation>
    <scope>NUCLEOTIDE SEQUENCE [LARGE SCALE GENOMIC DNA]</scope>
</reference>
<dbReference type="InterPro" id="IPR005467">
    <property type="entry name" value="His_kinase_dom"/>
</dbReference>
<sequence>MNVPAELFLLLASALLFLAALLVFLAWLEHKSLGNKENLWEGGKKPAEEKLNEAIFSSIGEGVIFVNKESKIVFFNNTAEKLLGYLSIEAVGKPFDKIVKFKDSTKQSLGGKANPIAFTLTHGKSFSTSPKVELYQTKKNGEDIPISLSITPVMVDGKLAGTVEVFRDITEQKEFDRLKDEFFSIASHEIKTPLSVIKGNSSILLDYFGDNISKDISEILRDNYEAADKLISMVNSFLNISSLELGRFTFDVKQFNLEETIERLINYYKTVASSKNIKLIYKKPENELPKIVADPDRVDEILTNLIGNSLKFTEKGKIEIQTILKDNFVETSVSDTGVGIDVKSREQLFKKFQIAEGRVLSRHAGGSGLGLYVSKNLVEKMGGKLYLKESTLDKGSTFVFTLPAVING</sequence>
<dbReference type="Gene3D" id="3.30.450.20">
    <property type="entry name" value="PAS domain"/>
    <property type="match status" value="1"/>
</dbReference>
<gene>
    <name evidence="10" type="ORF">A3A57_01430</name>
</gene>
<dbReference type="EC" id="2.7.13.3" evidence="2"/>
<dbReference type="SMART" id="SM00388">
    <property type="entry name" value="HisKA"/>
    <property type="match status" value="1"/>
</dbReference>
<name>A0A1G1WUD1_9BACT</name>
<keyword evidence="5" id="KW-0418">Kinase</keyword>
<dbReference type="SUPFAM" id="SSF55785">
    <property type="entry name" value="PYP-like sensor domain (PAS domain)"/>
    <property type="match status" value="1"/>
</dbReference>
<evidence type="ECO:0000256" key="4">
    <source>
        <dbReference type="ARBA" id="ARBA00022679"/>
    </source>
</evidence>
<dbReference type="CDD" id="cd00130">
    <property type="entry name" value="PAS"/>
    <property type="match status" value="1"/>
</dbReference>
<evidence type="ECO:0000256" key="5">
    <source>
        <dbReference type="ARBA" id="ARBA00022777"/>
    </source>
</evidence>
<dbReference type="PANTHER" id="PTHR43711">
    <property type="entry name" value="TWO-COMPONENT HISTIDINE KINASE"/>
    <property type="match status" value="1"/>
</dbReference>
<dbReference type="CDD" id="cd00082">
    <property type="entry name" value="HisKA"/>
    <property type="match status" value="1"/>
</dbReference>
<dbReference type="Proteomes" id="UP000179279">
    <property type="component" value="Unassembled WGS sequence"/>
</dbReference>
<dbReference type="InterPro" id="IPR000014">
    <property type="entry name" value="PAS"/>
</dbReference>
<dbReference type="AlphaFoldDB" id="A0A1G1WUD1"/>
<evidence type="ECO:0000259" key="8">
    <source>
        <dbReference type="PROSITE" id="PS50109"/>
    </source>
</evidence>
<dbReference type="InterPro" id="IPR050736">
    <property type="entry name" value="Sensor_HK_Regulatory"/>
</dbReference>
<dbReference type="PROSITE" id="PS50109">
    <property type="entry name" value="HIS_KIN"/>
    <property type="match status" value="1"/>
</dbReference>
<keyword evidence="7" id="KW-0812">Transmembrane</keyword>
<dbReference type="SMART" id="SM00387">
    <property type="entry name" value="HATPase_c"/>
    <property type="match status" value="1"/>
</dbReference>
<dbReference type="SMART" id="SM00091">
    <property type="entry name" value="PAS"/>
    <property type="match status" value="1"/>
</dbReference>
<accession>A0A1G1WUD1</accession>
<dbReference type="NCBIfam" id="TIGR00229">
    <property type="entry name" value="sensory_box"/>
    <property type="match status" value="1"/>
</dbReference>
<keyword evidence="7" id="KW-0472">Membrane</keyword>
<dbReference type="InterPro" id="IPR003594">
    <property type="entry name" value="HATPase_dom"/>
</dbReference>
<keyword evidence="7" id="KW-1133">Transmembrane helix</keyword>
<dbReference type="InterPro" id="IPR035965">
    <property type="entry name" value="PAS-like_dom_sf"/>
</dbReference>
<dbReference type="InterPro" id="IPR036097">
    <property type="entry name" value="HisK_dim/P_sf"/>
</dbReference>
<feature type="transmembrane region" description="Helical" evidence="7">
    <location>
        <begin position="7"/>
        <end position="28"/>
    </location>
</feature>
<dbReference type="SUPFAM" id="SSF47384">
    <property type="entry name" value="Homodimeric domain of signal transducing histidine kinase"/>
    <property type="match status" value="1"/>
</dbReference>
<comment type="caution">
    <text evidence="10">The sequence shown here is derived from an EMBL/GenBank/DDBJ whole genome shotgun (WGS) entry which is preliminary data.</text>
</comment>
<dbReference type="PROSITE" id="PS50112">
    <property type="entry name" value="PAS"/>
    <property type="match status" value="1"/>
</dbReference>
<evidence type="ECO:0000313" key="10">
    <source>
        <dbReference type="EMBL" id="OGY30960.1"/>
    </source>
</evidence>
<proteinExistence type="predicted"/>
<dbReference type="SUPFAM" id="SSF55874">
    <property type="entry name" value="ATPase domain of HSP90 chaperone/DNA topoisomerase II/histidine kinase"/>
    <property type="match status" value="1"/>
</dbReference>
<dbReference type="GO" id="GO:0000155">
    <property type="term" value="F:phosphorelay sensor kinase activity"/>
    <property type="evidence" value="ECO:0007669"/>
    <property type="project" value="InterPro"/>
</dbReference>
<evidence type="ECO:0000313" key="11">
    <source>
        <dbReference type="Proteomes" id="UP000179279"/>
    </source>
</evidence>
<dbReference type="Gene3D" id="1.10.287.130">
    <property type="match status" value="1"/>
</dbReference>
<dbReference type="InterPro" id="IPR036890">
    <property type="entry name" value="HATPase_C_sf"/>
</dbReference>
<feature type="domain" description="PAS" evidence="9">
    <location>
        <begin position="48"/>
        <end position="93"/>
    </location>
</feature>
<dbReference type="Pfam" id="PF02518">
    <property type="entry name" value="HATPase_c"/>
    <property type="match status" value="1"/>
</dbReference>
<protein>
    <recommendedName>
        <fullName evidence="2">histidine kinase</fullName>
        <ecNumber evidence="2">2.7.13.3</ecNumber>
    </recommendedName>
</protein>
<dbReference type="PRINTS" id="PR00344">
    <property type="entry name" value="BCTRLSENSOR"/>
</dbReference>
<dbReference type="InterPro" id="IPR003661">
    <property type="entry name" value="HisK_dim/P_dom"/>
</dbReference>
<dbReference type="Gene3D" id="3.30.565.10">
    <property type="entry name" value="Histidine kinase-like ATPase, C-terminal domain"/>
    <property type="match status" value="1"/>
</dbReference>
<evidence type="ECO:0000256" key="2">
    <source>
        <dbReference type="ARBA" id="ARBA00012438"/>
    </source>
</evidence>
<evidence type="ECO:0000256" key="1">
    <source>
        <dbReference type="ARBA" id="ARBA00000085"/>
    </source>
</evidence>
<evidence type="ECO:0000256" key="7">
    <source>
        <dbReference type="SAM" id="Phobius"/>
    </source>
</evidence>
<feature type="domain" description="Histidine kinase" evidence="8">
    <location>
        <begin position="185"/>
        <end position="406"/>
    </location>
</feature>
<evidence type="ECO:0000259" key="9">
    <source>
        <dbReference type="PROSITE" id="PS50112"/>
    </source>
</evidence>
<evidence type="ECO:0000256" key="3">
    <source>
        <dbReference type="ARBA" id="ARBA00022553"/>
    </source>
</evidence>